<dbReference type="EMBL" id="CM044704">
    <property type="protein sequence ID" value="KAI5667810.1"/>
    <property type="molecule type" value="Genomic_DNA"/>
</dbReference>
<gene>
    <name evidence="1" type="ORF">M9H77_17663</name>
</gene>
<name>A0ACC0B577_CATRO</name>
<reference evidence="2" key="1">
    <citation type="journal article" date="2023" name="Nat. Plants">
        <title>Single-cell RNA sequencing provides a high-resolution roadmap for understanding the multicellular compartmentation of specialized metabolism.</title>
        <authorList>
            <person name="Sun S."/>
            <person name="Shen X."/>
            <person name="Li Y."/>
            <person name="Li Y."/>
            <person name="Wang S."/>
            <person name="Li R."/>
            <person name="Zhang H."/>
            <person name="Shen G."/>
            <person name="Guo B."/>
            <person name="Wei J."/>
            <person name="Xu J."/>
            <person name="St-Pierre B."/>
            <person name="Chen S."/>
            <person name="Sun C."/>
        </authorList>
    </citation>
    <scope>NUCLEOTIDE SEQUENCE [LARGE SCALE GENOMIC DNA]</scope>
</reference>
<sequence>MHDYRSGIIVTSAQACVNWQMGIFAIDLNLFRWLSKWPFGWIHLKRGVVPGGFGPISIYVDIASCSTYSCYGNRALVWCLAGIDYEMPELFSDDLVMGSELCPWSPTVALHIHLNSGVEAVMMCLDSLRLPSYARTPHVGQVEIAFDML</sequence>
<protein>
    <submittedName>
        <fullName evidence="1">Uncharacterized protein</fullName>
    </submittedName>
</protein>
<organism evidence="1 2">
    <name type="scientific">Catharanthus roseus</name>
    <name type="common">Madagascar periwinkle</name>
    <name type="synonym">Vinca rosea</name>
    <dbReference type="NCBI Taxonomy" id="4058"/>
    <lineage>
        <taxon>Eukaryota</taxon>
        <taxon>Viridiplantae</taxon>
        <taxon>Streptophyta</taxon>
        <taxon>Embryophyta</taxon>
        <taxon>Tracheophyta</taxon>
        <taxon>Spermatophyta</taxon>
        <taxon>Magnoliopsida</taxon>
        <taxon>eudicotyledons</taxon>
        <taxon>Gunneridae</taxon>
        <taxon>Pentapetalae</taxon>
        <taxon>asterids</taxon>
        <taxon>lamiids</taxon>
        <taxon>Gentianales</taxon>
        <taxon>Apocynaceae</taxon>
        <taxon>Rauvolfioideae</taxon>
        <taxon>Vinceae</taxon>
        <taxon>Catharanthinae</taxon>
        <taxon>Catharanthus</taxon>
    </lineage>
</organism>
<keyword evidence="2" id="KW-1185">Reference proteome</keyword>
<comment type="caution">
    <text evidence="1">The sequence shown here is derived from an EMBL/GenBank/DDBJ whole genome shotgun (WGS) entry which is preliminary data.</text>
</comment>
<evidence type="ECO:0000313" key="1">
    <source>
        <dbReference type="EMBL" id="KAI5667810.1"/>
    </source>
</evidence>
<accession>A0ACC0B577</accession>
<dbReference type="Proteomes" id="UP001060085">
    <property type="component" value="Linkage Group LG04"/>
</dbReference>
<proteinExistence type="predicted"/>
<evidence type="ECO:0000313" key="2">
    <source>
        <dbReference type="Proteomes" id="UP001060085"/>
    </source>
</evidence>